<sequence>MIRPERPADHAAIASVTAAAFLDAPHSGHNEQFIVAALRDAGVLHLSFVAEVDAAVAGHIAVSPVSIAGGSVGWFGIGPVSVIPALQGRSMGSKLVHQALDALRDQGASGCVVLGDPLYYARFGFKNEPGLLLPGVPPEYLMVVSFGPAVPVGIVTYHHAFMATH</sequence>
<organism evidence="2 3">
    <name type="scientific">Comamonas odontotermitis</name>
    <dbReference type="NCBI Taxonomy" id="379895"/>
    <lineage>
        <taxon>Bacteria</taxon>
        <taxon>Pseudomonadati</taxon>
        <taxon>Pseudomonadota</taxon>
        <taxon>Betaproteobacteria</taxon>
        <taxon>Burkholderiales</taxon>
        <taxon>Comamonadaceae</taxon>
        <taxon>Comamonas</taxon>
    </lineage>
</organism>
<dbReference type="Proteomes" id="UP000562492">
    <property type="component" value="Unassembled WGS sequence"/>
</dbReference>
<evidence type="ECO:0000313" key="2">
    <source>
        <dbReference type="EMBL" id="MBB6578535.1"/>
    </source>
</evidence>
<name>A0ABR6RH98_9BURK</name>
<proteinExistence type="predicted"/>
<dbReference type="EC" id="2.3.1.-" evidence="2"/>
<comment type="caution">
    <text evidence="2">The sequence shown here is derived from an EMBL/GenBank/DDBJ whole genome shotgun (WGS) entry which is preliminary data.</text>
</comment>
<dbReference type="InterPro" id="IPR016181">
    <property type="entry name" value="Acyl_CoA_acyltransferase"/>
</dbReference>
<keyword evidence="2" id="KW-0808">Transferase</keyword>
<feature type="domain" description="N-acetyltransferase" evidence="1">
    <location>
        <begin position="1"/>
        <end position="147"/>
    </location>
</feature>
<protein>
    <submittedName>
        <fullName evidence="2">Acetyltransferase</fullName>
        <ecNumber evidence="2">2.3.1.-</ecNumber>
    </submittedName>
</protein>
<gene>
    <name evidence="2" type="ORF">HNP33_002617</name>
</gene>
<keyword evidence="3" id="KW-1185">Reference proteome</keyword>
<reference evidence="2 3" key="1">
    <citation type="submission" date="2020-08" db="EMBL/GenBank/DDBJ databases">
        <title>Functional genomics of gut bacteria from endangered species of beetles.</title>
        <authorList>
            <person name="Carlos-Shanley C."/>
        </authorList>
    </citation>
    <scope>NUCLEOTIDE SEQUENCE [LARGE SCALE GENOMIC DNA]</scope>
    <source>
        <strain evidence="2 3">S00124</strain>
    </source>
</reference>
<evidence type="ECO:0000313" key="3">
    <source>
        <dbReference type="Proteomes" id="UP000562492"/>
    </source>
</evidence>
<dbReference type="RefSeq" id="WP_418903844.1">
    <property type="nucleotide sequence ID" value="NZ_JACHKZ010000015.1"/>
</dbReference>
<dbReference type="Gene3D" id="3.40.630.30">
    <property type="match status" value="1"/>
</dbReference>
<dbReference type="SUPFAM" id="SSF55729">
    <property type="entry name" value="Acyl-CoA N-acyltransferases (Nat)"/>
    <property type="match status" value="1"/>
</dbReference>
<evidence type="ECO:0000259" key="1">
    <source>
        <dbReference type="PROSITE" id="PS51186"/>
    </source>
</evidence>
<dbReference type="Pfam" id="PF00583">
    <property type="entry name" value="Acetyltransf_1"/>
    <property type="match status" value="1"/>
</dbReference>
<dbReference type="GO" id="GO:0016746">
    <property type="term" value="F:acyltransferase activity"/>
    <property type="evidence" value="ECO:0007669"/>
    <property type="project" value="UniProtKB-KW"/>
</dbReference>
<dbReference type="PROSITE" id="PS51186">
    <property type="entry name" value="GNAT"/>
    <property type="match status" value="1"/>
</dbReference>
<accession>A0ABR6RH98</accession>
<dbReference type="EMBL" id="JACHKZ010000015">
    <property type="protein sequence ID" value="MBB6578535.1"/>
    <property type="molecule type" value="Genomic_DNA"/>
</dbReference>
<dbReference type="CDD" id="cd04301">
    <property type="entry name" value="NAT_SF"/>
    <property type="match status" value="1"/>
</dbReference>
<dbReference type="InterPro" id="IPR000182">
    <property type="entry name" value="GNAT_dom"/>
</dbReference>
<keyword evidence="2" id="KW-0012">Acyltransferase</keyword>